<feature type="compositionally biased region" description="Basic and acidic residues" evidence="1">
    <location>
        <begin position="98"/>
        <end position="111"/>
    </location>
</feature>
<feature type="compositionally biased region" description="Gly residues" evidence="1">
    <location>
        <begin position="257"/>
        <end position="267"/>
    </location>
</feature>
<organism evidence="4 5">
    <name type="scientific">Trypanosoma theileri</name>
    <dbReference type="NCBI Taxonomy" id="67003"/>
    <lineage>
        <taxon>Eukaryota</taxon>
        <taxon>Discoba</taxon>
        <taxon>Euglenozoa</taxon>
        <taxon>Kinetoplastea</taxon>
        <taxon>Metakinetoplastina</taxon>
        <taxon>Trypanosomatida</taxon>
        <taxon>Trypanosomatidae</taxon>
        <taxon>Trypanosoma</taxon>
    </lineage>
</organism>
<feature type="domain" description="REH2 DRSM" evidence="3">
    <location>
        <begin position="113"/>
        <end position="244"/>
    </location>
</feature>
<dbReference type="EMBL" id="NBCO01000009">
    <property type="protein sequence ID" value="ORC90227.1"/>
    <property type="molecule type" value="Genomic_DNA"/>
</dbReference>
<feature type="domain" description="REH2 DRSM" evidence="3">
    <location>
        <begin position="486"/>
        <end position="591"/>
    </location>
</feature>
<dbReference type="PANTHER" id="PTHR42260:SF1">
    <property type="entry name" value="DRBM DOMAIN-CONTAINING PROTEIN"/>
    <property type="match status" value="1"/>
</dbReference>
<keyword evidence="2" id="KW-0732">Signal</keyword>
<dbReference type="GeneID" id="39984296"/>
<feature type="region of interest" description="Disordered" evidence="1">
    <location>
        <begin position="879"/>
        <end position="910"/>
    </location>
</feature>
<protein>
    <recommendedName>
        <fullName evidence="3">REH2 DRSM domain-containing protein</fullName>
    </recommendedName>
</protein>
<dbReference type="Pfam" id="PF26536">
    <property type="entry name" value="DSRM_REH2"/>
    <property type="match status" value="5"/>
</dbReference>
<feature type="chain" id="PRO_5012326298" description="REH2 DRSM domain-containing protein" evidence="2">
    <location>
        <begin position="24"/>
        <end position="1842"/>
    </location>
</feature>
<feature type="compositionally biased region" description="Low complexity" evidence="1">
    <location>
        <begin position="890"/>
        <end position="904"/>
    </location>
</feature>
<feature type="domain" description="REH2 DRSM" evidence="3">
    <location>
        <begin position="982"/>
        <end position="1090"/>
    </location>
</feature>
<name>A0A1X0NZV6_9TRYP</name>
<evidence type="ECO:0000313" key="4">
    <source>
        <dbReference type="EMBL" id="ORC90227.1"/>
    </source>
</evidence>
<feature type="region of interest" description="Disordered" evidence="1">
    <location>
        <begin position="633"/>
        <end position="662"/>
    </location>
</feature>
<keyword evidence="5" id="KW-1185">Reference proteome</keyword>
<evidence type="ECO:0000313" key="5">
    <source>
        <dbReference type="Proteomes" id="UP000192257"/>
    </source>
</evidence>
<sequence>MRPRLFLSSHRLIHSLLPHILSAGSGNTTGSSNSNSSSGFYYYCCCSSCSVRAYTTTTPPSDPSCDSTEVLQVELLLPDEDQADDDHHYNYNSNDANGDERDPARSHKDEAAETITAVDSFARAKVANFITHAVSSSSPSSSSSSSVEVRAVQTAGGEEALFHARLRLPLPAAYGERHGEGLAPDAKTAELVAAMHAVRVLDALGLPLFRLPERQRRHAAAAREAGRWAPMPGDAPRPPDTPSPPRLLLLSPQQQQKGGGGGIGRDGPLGQWGKPMGNTNFTNVTAAAFTPMRLTLASPFFLDYGSVYRIKQFLASYNCNIQHYCRVIPLHKYDSKTPGGAALPVKDEDKMFLVQLRLPIDNRFGERIALGKAPLKKDAIALACMHAELIIDALGLALYPSCKEKQKVHAEECRKVNRWCSDPDEYEYHYDKVSPPPLQLIKDTSTPTATEADPTGSVESILLTHAKAIDSFTNVTEVQSLVPSVRREFLNYIAQYRRGTSEVASPFFVEVLGVKDHYVYRATITVPVPVVGKSEVFNESTDCHSTTNSSSIVHPSFVAIGIGTSEMEAETAASMHAVRVLELLNRPLVPDEKITVKGTQLNLTSDTVIPPPYRYVVCHIGRIMVPGLSPTRSIGASSEMSRRRHSDNNNNNNSGFRDNQESRLRRARAEIAKTDWSLDADADGYIIVNPNVNVQEGRNYVHTLPSVRQADRFAIVRLRDYLERHGKRLEVAVITTKVETDEGLKRWIKKVTLPLPEVFGHIIAHGEAYTEEEALVMCAVHAELLLDEIGAPLYDLDALQEKHSDAAAMLGRWAPSKAGKVRRDVRLPPPVRKEHEKSCLWGRLSMQTMRKRNVSTTEGSETGIVTGIRSHEKDVTVKHEGGIPTTRPKSTSSLLSTTAATVGGRTTGKNESLLSSLTERKIESGKKILTTTTTTTTERLTESNPTPAMGGKVTDDVLCDLDSLDSVHPNDFFRHAPRLLDTYCKRKGVDINRSMRQYSVKMSSYGFVHRAVLELPVPSQFGRRHAVGCALSKKEAFGLCCMHAVTVLGALGIPIYTGAKQAEYAAISRSKGREAPRPGDPLQPGDTKSPPGLKSLPDVYMEKPRPPNPPSLAECRKPFIWTSYVTASRNYIEKARGQVIFDALFSQKKAPRSGIDVEDKALDVVESMPLLTNVRSKLPQKCAAARLPSPPPPPHSFRFEPYGLPPERRYLVEQPILGTPFIARGMGEEGQEAVTRAAMHYEYIVGIIGNAQHSQGDTRQILQQRCGDLFDAELRDFSLRGKLSIMALYTTLRAPFAPLRLTLKERSGNAGTPSVFISLVEMEDESGLRMAGKGEDCTNIEGARNRAIAELFKQLQRKSAFQSVAQMVRSHPTICAEGASCLVAEGKIISTLRSILEKQKKQLLLLHYPSMDTIGWGNRVSQELCGGESHLESLELRLLFDVVKNALGSTMKPLPLTIPAASRHLLTRMGLIFTNESEKEFHNGTEVKTIGVAVALFATCLPPLFLQEERLDTSTIRSALPMQLAKLLFSGCLMNCQNLCIRVVALVLYLQCVDVNHYNGEKSGDVLELLKHELPDGAKKIATIIASRLQKLTCNLKRKYNDKDKDALLLNSLIASMESSNPSVNKDVWGSLPEGLTVREEARLRFSISFATFPQVFIQRKAATDNILRMITLESKDRQQTVRVGVPSSLVESTGSSSSSSSSSSDTVSFCCYSSFPCFSAFDKINKHRTSTLNNSSTVSEELSILGTFISPSGVLLSSIFCDESHMMSITDDVSNMALVNSFIPVVLRTSDSLNAVVELSQVLKMHWSLLKSLPEDVQNVMDDLLVSKHSLKNVVQAALLE</sequence>
<gene>
    <name evidence="4" type="ORF">TM35_000092770</name>
</gene>
<accession>A0A1X0NZV6</accession>
<feature type="signal peptide" evidence="2">
    <location>
        <begin position="1"/>
        <end position="23"/>
    </location>
</feature>
<feature type="domain" description="REH2 DRSM" evidence="3">
    <location>
        <begin position="706"/>
        <end position="825"/>
    </location>
</feature>
<evidence type="ECO:0000256" key="2">
    <source>
        <dbReference type="SAM" id="SignalP"/>
    </source>
</evidence>
<feature type="region of interest" description="Disordered" evidence="1">
    <location>
        <begin position="220"/>
        <end position="271"/>
    </location>
</feature>
<reference evidence="4 5" key="1">
    <citation type="submission" date="2017-03" db="EMBL/GenBank/DDBJ databases">
        <title>An alternative strategy for trypanosome survival in the mammalian bloodstream revealed through genome and transcriptome analysis of the ubiquitous bovine parasite Trypanosoma (Megatrypanum) theileri.</title>
        <authorList>
            <person name="Kelly S."/>
            <person name="Ivens A."/>
            <person name="Mott A."/>
            <person name="O'Neill E."/>
            <person name="Emms D."/>
            <person name="Macleod O."/>
            <person name="Voorheis P."/>
            <person name="Matthews J."/>
            <person name="Matthews K."/>
            <person name="Carrington M."/>
        </authorList>
    </citation>
    <scope>NUCLEOTIDE SEQUENCE [LARGE SCALE GENOMIC DNA]</scope>
    <source>
        <strain evidence="4">Edinburgh</strain>
    </source>
</reference>
<evidence type="ECO:0000259" key="3">
    <source>
        <dbReference type="Pfam" id="PF26536"/>
    </source>
</evidence>
<feature type="compositionally biased region" description="Low complexity" evidence="1">
    <location>
        <begin position="246"/>
        <end position="256"/>
    </location>
</feature>
<evidence type="ECO:0000256" key="1">
    <source>
        <dbReference type="SAM" id="MobiDB-lite"/>
    </source>
</evidence>
<dbReference type="InterPro" id="IPR058737">
    <property type="entry name" value="DSRM_REH2"/>
</dbReference>
<dbReference type="PANTHER" id="PTHR42260">
    <property type="entry name" value="DRBM DOMAIN-CONTAINING PROTEIN-RELATED"/>
    <property type="match status" value="1"/>
</dbReference>
<dbReference type="RefSeq" id="XP_028884293.1">
    <property type="nucleotide sequence ID" value="XM_029024516.1"/>
</dbReference>
<feature type="domain" description="REH2 DRSM" evidence="3">
    <location>
        <begin position="346"/>
        <end position="432"/>
    </location>
</feature>
<feature type="region of interest" description="Disordered" evidence="1">
    <location>
        <begin position="1067"/>
        <end position="1111"/>
    </location>
</feature>
<feature type="region of interest" description="Disordered" evidence="1">
    <location>
        <begin position="82"/>
        <end position="112"/>
    </location>
</feature>
<proteinExistence type="predicted"/>
<dbReference type="VEuPathDB" id="TriTrypDB:TM35_000092770"/>
<dbReference type="Proteomes" id="UP000192257">
    <property type="component" value="Unassembled WGS sequence"/>
</dbReference>
<comment type="caution">
    <text evidence="4">The sequence shown here is derived from an EMBL/GenBank/DDBJ whole genome shotgun (WGS) entry which is preliminary data.</text>
</comment>
<dbReference type="OrthoDB" id="273195at2759"/>
<feature type="compositionally biased region" description="Pro residues" evidence="1">
    <location>
        <begin position="233"/>
        <end position="245"/>
    </location>
</feature>